<gene>
    <name evidence="1" type="ORF">NXT3_PC00300</name>
</gene>
<evidence type="ECO:0000313" key="2">
    <source>
        <dbReference type="Proteomes" id="UP000239340"/>
    </source>
</evidence>
<dbReference type="EMBL" id="CP024310">
    <property type="protein sequence ID" value="AUX79473.1"/>
    <property type="molecule type" value="Genomic_DNA"/>
</dbReference>
<accession>A0A2L0HDA6</accession>
<dbReference type="AlphaFoldDB" id="A0A2L0HDA6"/>
<evidence type="ECO:0000313" key="1">
    <source>
        <dbReference type="EMBL" id="AUX79473.1"/>
    </source>
</evidence>
<name>A0A2L0HDA6_RHIFR</name>
<dbReference type="Proteomes" id="UP000239340">
    <property type="component" value="Plasmid pSfreNXT3c"/>
</dbReference>
<keyword evidence="1" id="KW-0614">Plasmid</keyword>
<reference evidence="1 2" key="1">
    <citation type="submission" date="2017-10" db="EMBL/GenBank/DDBJ databases">
        <title>Analysis of the genome sequences of Rhizobium populations associated to common bean (phaseolus vulgaris).</title>
        <authorList>
            <person name="Bustos P."/>
            <person name="Santamaria R.I."/>
            <person name="Miranda-Sanchez F."/>
            <person name="Perez-Carrascal O."/>
            <person name="Juarez S."/>
            <person name="Lozano L."/>
            <person name="Martinez-Flores I."/>
            <person name="Vinuesa P."/>
            <person name="Martinez-Romero E."/>
            <person name="Cevallos M.A."/>
            <person name="Romero D."/>
            <person name="Davila G."/>
            <person name="Gonzalez V."/>
        </authorList>
    </citation>
    <scope>NUCLEOTIDE SEQUENCE [LARGE SCALE GENOMIC DNA]</scope>
    <source>
        <strain evidence="1 2">NXT3</strain>
        <plasmid evidence="2">Plasmid psfrenxt3c</plasmid>
    </source>
</reference>
<sequence>MKVTLAMETVLSHCVEHDNVDVESKADLFGRMRDISFSYPRSHLTGALSVAALLSKPVDEKKLGAGAILAIRDARP</sequence>
<proteinExistence type="predicted"/>
<geneLocation type="plasmid" evidence="2">
    <name>psfrenxt3c</name>
</geneLocation>
<protein>
    <submittedName>
        <fullName evidence="1">Uncharacterized protein</fullName>
    </submittedName>
</protein>
<organism evidence="1 2">
    <name type="scientific">Rhizobium fredii</name>
    <name type="common">Sinorhizobium fredii</name>
    <dbReference type="NCBI Taxonomy" id="380"/>
    <lineage>
        <taxon>Bacteria</taxon>
        <taxon>Pseudomonadati</taxon>
        <taxon>Pseudomonadota</taxon>
        <taxon>Alphaproteobacteria</taxon>
        <taxon>Hyphomicrobiales</taxon>
        <taxon>Rhizobiaceae</taxon>
        <taxon>Sinorhizobium/Ensifer group</taxon>
        <taxon>Sinorhizobium</taxon>
    </lineage>
</organism>